<dbReference type="Gene3D" id="3.40.50.300">
    <property type="entry name" value="P-loop containing nucleotide triphosphate hydrolases"/>
    <property type="match status" value="1"/>
</dbReference>
<evidence type="ECO:0000259" key="3">
    <source>
        <dbReference type="Pfam" id="PF00005"/>
    </source>
</evidence>
<feature type="domain" description="ABC transporter" evidence="3">
    <location>
        <begin position="72"/>
        <end position="200"/>
    </location>
</feature>
<keyword evidence="1" id="KW-0547">Nucleotide-binding</keyword>
<evidence type="ECO:0000256" key="1">
    <source>
        <dbReference type="ARBA" id="ARBA00022741"/>
    </source>
</evidence>
<dbReference type="PANTHER" id="PTHR43790">
    <property type="entry name" value="CARBOHYDRATE TRANSPORT ATP-BINDING PROTEIN MG119-RELATED"/>
    <property type="match status" value="1"/>
</dbReference>
<accession>A0A382LI40</accession>
<feature type="non-terminal residue" evidence="4">
    <location>
        <position position="200"/>
    </location>
</feature>
<organism evidence="4">
    <name type="scientific">marine metagenome</name>
    <dbReference type="NCBI Taxonomy" id="408172"/>
    <lineage>
        <taxon>unclassified sequences</taxon>
        <taxon>metagenomes</taxon>
        <taxon>ecological metagenomes</taxon>
    </lineage>
</organism>
<dbReference type="EMBL" id="UINC01087236">
    <property type="protein sequence ID" value="SVC36438.1"/>
    <property type="molecule type" value="Genomic_DNA"/>
</dbReference>
<name>A0A382LI40_9ZZZZ</name>
<dbReference type="PANTHER" id="PTHR43790:SF4">
    <property type="entry name" value="GUANOSINE IMPORT ATP-BINDING PROTEIN NUPO"/>
    <property type="match status" value="1"/>
</dbReference>
<keyword evidence="2" id="KW-0067">ATP-binding</keyword>
<evidence type="ECO:0000256" key="2">
    <source>
        <dbReference type="ARBA" id="ARBA00022840"/>
    </source>
</evidence>
<dbReference type="InterPro" id="IPR027417">
    <property type="entry name" value="P-loop_NTPase"/>
</dbReference>
<dbReference type="SUPFAM" id="SSF52540">
    <property type="entry name" value="P-loop containing nucleoside triphosphate hydrolases"/>
    <property type="match status" value="1"/>
</dbReference>
<dbReference type="InterPro" id="IPR050107">
    <property type="entry name" value="ABC_carbohydrate_import_ATPase"/>
</dbReference>
<dbReference type="GO" id="GO:0016887">
    <property type="term" value="F:ATP hydrolysis activity"/>
    <property type="evidence" value="ECO:0007669"/>
    <property type="project" value="InterPro"/>
</dbReference>
<dbReference type="Pfam" id="PF00005">
    <property type="entry name" value="ABC_tran"/>
    <property type="match status" value="1"/>
</dbReference>
<evidence type="ECO:0000313" key="4">
    <source>
        <dbReference type="EMBL" id="SVC36438.1"/>
    </source>
</evidence>
<dbReference type="GO" id="GO:0005524">
    <property type="term" value="F:ATP binding"/>
    <property type="evidence" value="ECO:0007669"/>
    <property type="project" value="UniProtKB-KW"/>
</dbReference>
<sequence>MQQILSTESNQTLPYCPELSFRVNGHGDALPCIFLVVSMRSASGSSAKESLGSGDAVSMVGIQKSFGSVVALEGAEFHLHHGEIHALLGENGAGKSTLMNILYGLEQKDGGEIMVDGVPVNFGTPQDAVAKGIGMVHQHFKLVPRLSVIENVLLSDRRSRTFRLPDLDVAAKQLEELADSYGLPICATDQVSELSVGEQQ</sequence>
<gene>
    <name evidence="4" type="ORF">METZ01_LOCUS289292</name>
</gene>
<protein>
    <recommendedName>
        <fullName evidence="3">ABC transporter domain-containing protein</fullName>
    </recommendedName>
</protein>
<dbReference type="AlphaFoldDB" id="A0A382LI40"/>
<reference evidence="4" key="1">
    <citation type="submission" date="2018-05" db="EMBL/GenBank/DDBJ databases">
        <authorList>
            <person name="Lanie J.A."/>
            <person name="Ng W.-L."/>
            <person name="Kazmierczak K.M."/>
            <person name="Andrzejewski T.M."/>
            <person name="Davidsen T.M."/>
            <person name="Wayne K.J."/>
            <person name="Tettelin H."/>
            <person name="Glass J.I."/>
            <person name="Rusch D."/>
            <person name="Podicherti R."/>
            <person name="Tsui H.-C.T."/>
            <person name="Winkler M.E."/>
        </authorList>
    </citation>
    <scope>NUCLEOTIDE SEQUENCE</scope>
</reference>
<dbReference type="InterPro" id="IPR003439">
    <property type="entry name" value="ABC_transporter-like_ATP-bd"/>
</dbReference>
<proteinExistence type="predicted"/>